<evidence type="ECO:0000313" key="4">
    <source>
        <dbReference type="Proteomes" id="UP000317369"/>
    </source>
</evidence>
<dbReference type="InterPro" id="IPR003593">
    <property type="entry name" value="AAA+_ATPase"/>
</dbReference>
<evidence type="ECO:0000256" key="1">
    <source>
        <dbReference type="ARBA" id="ARBA00006611"/>
    </source>
</evidence>
<sequence length="351" mass="39103">MDLDTILTTALQHDASDIHLVTGHKPMARVHTVMMPMDYPMLTKESTTAMLEHMATPEHMKVFNKVKDVDFSYAIKDIGRFRVNAHMQRGTVGISLRSIKTVIPELESLNLPEVISRLTYLPRGLVLVTGDTGSGKSTTLAAMIDQMNYRYQKHIITLEDPIEYTMSSAKCIIEQRELGEDTPSFASGLRHVLRQDPDIILVGEMRDLETTAAAITAAETGHLVFSTLHTVNASQTIERIIDMYPADEQNQIRSMLANTLQAVVSQTLFKRLDTKGMVPAVEIMLCTPAVRNLIRENRAFEIPNVIDTNRSLGMNSLDSAISELYFNGMISREDAIAQAAFPEKIERALAA</sequence>
<dbReference type="OrthoDB" id="9808272at2"/>
<dbReference type="InterPro" id="IPR001482">
    <property type="entry name" value="T2SS/T4SS_dom"/>
</dbReference>
<dbReference type="KEGG" id="pcor:KS4_30250"/>
<dbReference type="Pfam" id="PF00437">
    <property type="entry name" value="T2SSE"/>
    <property type="match status" value="1"/>
</dbReference>
<dbReference type="GO" id="GO:0016887">
    <property type="term" value="F:ATP hydrolysis activity"/>
    <property type="evidence" value="ECO:0007669"/>
    <property type="project" value="InterPro"/>
</dbReference>
<dbReference type="InterPro" id="IPR027417">
    <property type="entry name" value="P-loop_NTPase"/>
</dbReference>
<comment type="similarity">
    <text evidence="1">Belongs to the GSP E family.</text>
</comment>
<name>A0A517YXJ4_9BACT</name>
<evidence type="ECO:0000313" key="3">
    <source>
        <dbReference type="EMBL" id="QDU34948.1"/>
    </source>
</evidence>
<protein>
    <submittedName>
        <fullName evidence="3">Twitching mobility protein</fullName>
    </submittedName>
</protein>
<gene>
    <name evidence="3" type="primary">pilT_3</name>
    <name evidence="3" type="ORF">KS4_30250</name>
</gene>
<feature type="domain" description="Bacterial type II secretion system protein E" evidence="2">
    <location>
        <begin position="193"/>
        <end position="207"/>
    </location>
</feature>
<dbReference type="Gene3D" id="3.30.450.90">
    <property type="match status" value="1"/>
</dbReference>
<dbReference type="GO" id="GO:0005524">
    <property type="term" value="F:ATP binding"/>
    <property type="evidence" value="ECO:0007669"/>
    <property type="project" value="InterPro"/>
</dbReference>
<dbReference type="InterPro" id="IPR050921">
    <property type="entry name" value="T4SS_GSP_E_ATPase"/>
</dbReference>
<dbReference type="InterPro" id="IPR006321">
    <property type="entry name" value="PilT/PilU"/>
</dbReference>
<reference evidence="3 4" key="1">
    <citation type="submission" date="2019-02" db="EMBL/GenBank/DDBJ databases">
        <title>Deep-cultivation of Planctomycetes and their phenomic and genomic characterization uncovers novel biology.</title>
        <authorList>
            <person name="Wiegand S."/>
            <person name="Jogler M."/>
            <person name="Boedeker C."/>
            <person name="Pinto D."/>
            <person name="Vollmers J."/>
            <person name="Rivas-Marin E."/>
            <person name="Kohn T."/>
            <person name="Peeters S.H."/>
            <person name="Heuer A."/>
            <person name="Rast P."/>
            <person name="Oberbeckmann S."/>
            <person name="Bunk B."/>
            <person name="Jeske O."/>
            <person name="Meyerdierks A."/>
            <person name="Storesund J.E."/>
            <person name="Kallscheuer N."/>
            <person name="Luecker S."/>
            <person name="Lage O.M."/>
            <person name="Pohl T."/>
            <person name="Merkel B.J."/>
            <person name="Hornburger P."/>
            <person name="Mueller R.-W."/>
            <person name="Bruemmer F."/>
            <person name="Labrenz M."/>
            <person name="Spormann A.M."/>
            <person name="Op den Camp H."/>
            <person name="Overmann J."/>
            <person name="Amann R."/>
            <person name="Jetten M.S.M."/>
            <person name="Mascher T."/>
            <person name="Medema M.H."/>
            <person name="Devos D.P."/>
            <person name="Kaster A.-K."/>
            <person name="Ovreas L."/>
            <person name="Rohde M."/>
            <person name="Galperin M.Y."/>
            <person name="Jogler C."/>
        </authorList>
    </citation>
    <scope>NUCLEOTIDE SEQUENCE [LARGE SCALE GENOMIC DNA]</scope>
    <source>
        <strain evidence="3 4">KS4</strain>
    </source>
</reference>
<dbReference type="SMART" id="SM00382">
    <property type="entry name" value="AAA"/>
    <property type="match status" value="1"/>
</dbReference>
<dbReference type="RefSeq" id="WP_145079529.1">
    <property type="nucleotide sequence ID" value="NZ_CP036425.1"/>
</dbReference>
<dbReference type="AlphaFoldDB" id="A0A517YXJ4"/>
<dbReference type="EMBL" id="CP036425">
    <property type="protein sequence ID" value="QDU34948.1"/>
    <property type="molecule type" value="Genomic_DNA"/>
</dbReference>
<dbReference type="PANTHER" id="PTHR30486">
    <property type="entry name" value="TWITCHING MOTILITY PROTEIN PILT"/>
    <property type="match status" value="1"/>
</dbReference>
<dbReference type="Gene3D" id="3.40.50.300">
    <property type="entry name" value="P-loop containing nucleotide triphosphate hydrolases"/>
    <property type="match status" value="1"/>
</dbReference>
<keyword evidence="4" id="KW-1185">Reference proteome</keyword>
<dbReference type="PROSITE" id="PS00662">
    <property type="entry name" value="T2SP_E"/>
    <property type="match status" value="1"/>
</dbReference>
<dbReference type="SUPFAM" id="SSF52540">
    <property type="entry name" value="P-loop containing nucleoside triphosphate hydrolases"/>
    <property type="match status" value="1"/>
</dbReference>
<organism evidence="3 4">
    <name type="scientific">Poriferisphaera corsica</name>
    <dbReference type="NCBI Taxonomy" id="2528020"/>
    <lineage>
        <taxon>Bacteria</taxon>
        <taxon>Pseudomonadati</taxon>
        <taxon>Planctomycetota</taxon>
        <taxon>Phycisphaerae</taxon>
        <taxon>Phycisphaerales</taxon>
        <taxon>Phycisphaeraceae</taxon>
        <taxon>Poriferisphaera</taxon>
    </lineage>
</organism>
<accession>A0A517YXJ4</accession>
<dbReference type="Proteomes" id="UP000317369">
    <property type="component" value="Chromosome"/>
</dbReference>
<dbReference type="NCBIfam" id="TIGR01420">
    <property type="entry name" value="pilT_fam"/>
    <property type="match status" value="1"/>
</dbReference>
<dbReference type="CDD" id="cd01131">
    <property type="entry name" value="PilT"/>
    <property type="match status" value="1"/>
</dbReference>
<proteinExistence type="inferred from homology"/>
<evidence type="ECO:0000259" key="2">
    <source>
        <dbReference type="PROSITE" id="PS00662"/>
    </source>
</evidence>